<protein>
    <submittedName>
        <fullName evidence="1">DUF1848 family protein</fullName>
    </submittedName>
</protein>
<dbReference type="Proteomes" id="UP000823883">
    <property type="component" value="Unassembled WGS sequence"/>
</dbReference>
<evidence type="ECO:0000313" key="2">
    <source>
        <dbReference type="Proteomes" id="UP000823883"/>
    </source>
</evidence>
<dbReference type="EMBL" id="DWWL01000059">
    <property type="protein sequence ID" value="HJC48268.1"/>
    <property type="molecule type" value="Genomic_DNA"/>
</dbReference>
<proteinExistence type="predicted"/>
<accession>A0A9D2T5Y8</accession>
<dbReference type="Pfam" id="PF08902">
    <property type="entry name" value="DUF1848"/>
    <property type="match status" value="1"/>
</dbReference>
<reference evidence="1" key="2">
    <citation type="submission" date="2021-04" db="EMBL/GenBank/DDBJ databases">
        <authorList>
            <person name="Gilroy R."/>
        </authorList>
    </citation>
    <scope>NUCLEOTIDE SEQUENCE</scope>
    <source>
        <strain evidence="1">CHK183-5548</strain>
    </source>
</reference>
<comment type="caution">
    <text evidence="1">The sequence shown here is derived from an EMBL/GenBank/DDBJ whole genome shotgun (WGS) entry which is preliminary data.</text>
</comment>
<evidence type="ECO:0000313" key="1">
    <source>
        <dbReference type="EMBL" id="HJC48268.1"/>
    </source>
</evidence>
<name>A0A9D2T5Y8_9FIRM</name>
<organism evidence="1 2">
    <name type="scientific">Candidatus Lachnoclostridium pullistercoris</name>
    <dbReference type="NCBI Taxonomy" id="2838632"/>
    <lineage>
        <taxon>Bacteria</taxon>
        <taxon>Bacillati</taxon>
        <taxon>Bacillota</taxon>
        <taxon>Clostridia</taxon>
        <taxon>Lachnospirales</taxon>
        <taxon>Lachnospiraceae</taxon>
    </lineage>
</organism>
<dbReference type="AlphaFoldDB" id="A0A9D2T5Y8"/>
<gene>
    <name evidence="1" type="ORF">IAA04_09480</name>
</gene>
<dbReference type="InterPro" id="IPR014998">
    <property type="entry name" value="DUF1848"/>
</dbReference>
<reference evidence="1" key="1">
    <citation type="journal article" date="2021" name="PeerJ">
        <title>Extensive microbial diversity within the chicken gut microbiome revealed by metagenomics and culture.</title>
        <authorList>
            <person name="Gilroy R."/>
            <person name="Ravi A."/>
            <person name="Getino M."/>
            <person name="Pursley I."/>
            <person name="Horton D.L."/>
            <person name="Alikhan N.F."/>
            <person name="Baker D."/>
            <person name="Gharbi K."/>
            <person name="Hall N."/>
            <person name="Watson M."/>
            <person name="Adriaenssens E.M."/>
            <person name="Foster-Nyarko E."/>
            <person name="Jarju S."/>
            <person name="Secka A."/>
            <person name="Antonio M."/>
            <person name="Oren A."/>
            <person name="Chaudhuri R.R."/>
            <person name="La Ragione R."/>
            <person name="Hildebrand F."/>
            <person name="Pallen M.J."/>
        </authorList>
    </citation>
    <scope>NUCLEOTIDE SEQUENCE</scope>
    <source>
        <strain evidence="1">CHK183-5548</strain>
    </source>
</reference>
<sequence length="316" mass="35779">MIISASRRTDIPAFYGQWLLKRLEEGYVCVRNPMNRNQVSRIRLDRDTVDCIVLWTKNPEPMLPLLPRLDAMGFPYYFQFTLTAYGKDLEPGLPEKSRLTDLFWELSDRLGPARVVWRYDPVVISGSWTVSRHLKAFGQLAEDLKGASDTCVVSFLDRYRKIEKRLDRLGLRPPDDAEQKCFLREAAGMAAGAGMTVETCSEEGEFASLGVRRGSCISRERIREITGREVTAPEDRTQRPNCGCVKSVDIGMYDTCSHGCVYCYASRSQELIRKNMENSRPDSPFLSGGLDGREKITERDMPSVLAPAAFNHQGME</sequence>